<evidence type="ECO:0000313" key="2">
    <source>
        <dbReference type="EMBL" id="NOU68649.1"/>
    </source>
</evidence>
<dbReference type="Pfam" id="PF00565">
    <property type="entry name" value="SNase"/>
    <property type="match status" value="1"/>
</dbReference>
<comment type="caution">
    <text evidence="2">The sequence shown here is derived from an EMBL/GenBank/DDBJ whole genome shotgun (WGS) entry which is preliminary data.</text>
</comment>
<dbReference type="Proteomes" id="UP000653578">
    <property type="component" value="Unassembled WGS sequence"/>
</dbReference>
<organism evidence="2 3">
    <name type="scientific">Paenibacillus plantarum</name>
    <dbReference type="NCBI Taxonomy" id="2654975"/>
    <lineage>
        <taxon>Bacteria</taxon>
        <taxon>Bacillati</taxon>
        <taxon>Bacillota</taxon>
        <taxon>Bacilli</taxon>
        <taxon>Bacillales</taxon>
        <taxon>Paenibacillaceae</taxon>
        <taxon>Paenibacillus</taxon>
    </lineage>
</organism>
<dbReference type="InterPro" id="IPR035437">
    <property type="entry name" value="SNase_OB-fold_sf"/>
</dbReference>
<dbReference type="SUPFAM" id="SSF50199">
    <property type="entry name" value="Staphylococcal nuclease"/>
    <property type="match status" value="1"/>
</dbReference>
<proteinExistence type="predicted"/>
<keyword evidence="3" id="KW-1185">Reference proteome</keyword>
<dbReference type="InterPro" id="IPR016071">
    <property type="entry name" value="Staphylococal_nuclease_OB-fold"/>
</dbReference>
<gene>
    <name evidence="2" type="ORF">GC096_31945</name>
</gene>
<reference evidence="2 3" key="1">
    <citation type="submission" date="2019-10" db="EMBL/GenBank/DDBJ databases">
        <title>Description of Paenibacillus humi sp. nov.</title>
        <authorList>
            <person name="Carlier A."/>
            <person name="Qi S."/>
        </authorList>
    </citation>
    <scope>NUCLEOTIDE SEQUENCE [LARGE SCALE GENOMIC DNA]</scope>
    <source>
        <strain evidence="2 3">LMG 31461</strain>
    </source>
</reference>
<evidence type="ECO:0000259" key="1">
    <source>
        <dbReference type="Pfam" id="PF00565"/>
    </source>
</evidence>
<protein>
    <recommendedName>
        <fullName evidence="1">TNase-like domain-containing protein</fullName>
    </recommendedName>
</protein>
<dbReference type="EMBL" id="WHNY01000075">
    <property type="protein sequence ID" value="NOU68649.1"/>
    <property type="molecule type" value="Genomic_DNA"/>
</dbReference>
<accession>A0ABX1XK19</accession>
<sequence>MHSNGRLPVRSALLPKGAEVSIGIVGLRDRNKHLHINVYLQDGILLNEKLVEEGYAATSLDLQNDGLASTLNPLQADAIQKNKGLWASKQLLRLLHYIISTFIRPMLWS</sequence>
<feature type="domain" description="TNase-like" evidence="1">
    <location>
        <begin position="28"/>
        <end position="87"/>
    </location>
</feature>
<evidence type="ECO:0000313" key="3">
    <source>
        <dbReference type="Proteomes" id="UP000653578"/>
    </source>
</evidence>
<dbReference type="Gene3D" id="2.40.50.90">
    <property type="match status" value="1"/>
</dbReference>
<name>A0ABX1XK19_9BACL</name>